<feature type="transmembrane region" description="Helical" evidence="6">
    <location>
        <begin position="225"/>
        <end position="245"/>
    </location>
</feature>
<feature type="transmembrane region" description="Helical" evidence="6">
    <location>
        <begin position="67"/>
        <end position="87"/>
    </location>
</feature>
<comment type="caution">
    <text evidence="8">The sequence shown here is derived from an EMBL/GenBank/DDBJ whole genome shotgun (WGS) entry which is preliminary data.</text>
</comment>
<comment type="subcellular location">
    <subcellularLocation>
        <location evidence="1">Membrane</location>
        <topology evidence="1">Multi-pass membrane protein</topology>
    </subcellularLocation>
</comment>
<dbReference type="OMA" id="NAVEGEM"/>
<evidence type="ECO:0000256" key="1">
    <source>
        <dbReference type="ARBA" id="ARBA00004141"/>
    </source>
</evidence>
<proteinExistence type="predicted"/>
<feature type="transmembrane region" description="Helical" evidence="6">
    <location>
        <begin position="550"/>
        <end position="576"/>
    </location>
</feature>
<dbReference type="CDD" id="cd17502">
    <property type="entry name" value="MFS_Azr1_MDR_like"/>
    <property type="match status" value="1"/>
</dbReference>
<dbReference type="GO" id="GO:0022857">
    <property type="term" value="F:transmembrane transporter activity"/>
    <property type="evidence" value="ECO:0007669"/>
    <property type="project" value="InterPro"/>
</dbReference>
<keyword evidence="3 6" id="KW-1133">Transmembrane helix</keyword>
<keyword evidence="9" id="KW-1185">Reference proteome</keyword>
<dbReference type="GO" id="GO:0005886">
    <property type="term" value="C:plasma membrane"/>
    <property type="evidence" value="ECO:0007669"/>
    <property type="project" value="TreeGrafter"/>
</dbReference>
<feature type="domain" description="Major facilitator superfamily (MFS) profile" evidence="7">
    <location>
        <begin position="70"/>
        <end position="543"/>
    </location>
</feature>
<evidence type="ECO:0000256" key="3">
    <source>
        <dbReference type="ARBA" id="ARBA00022989"/>
    </source>
</evidence>
<dbReference type="PANTHER" id="PTHR23501">
    <property type="entry name" value="MAJOR FACILITATOR SUPERFAMILY"/>
    <property type="match status" value="1"/>
</dbReference>
<dbReference type="InParanoid" id="G4TLA5"/>
<dbReference type="SUPFAM" id="SSF103473">
    <property type="entry name" value="MFS general substrate transporter"/>
    <property type="match status" value="1"/>
</dbReference>
<organism evidence="8 9">
    <name type="scientific">Serendipita indica (strain DSM 11827)</name>
    <name type="common">Root endophyte fungus</name>
    <name type="synonym">Piriformospora indica</name>
    <dbReference type="NCBI Taxonomy" id="1109443"/>
    <lineage>
        <taxon>Eukaryota</taxon>
        <taxon>Fungi</taxon>
        <taxon>Dikarya</taxon>
        <taxon>Basidiomycota</taxon>
        <taxon>Agaricomycotina</taxon>
        <taxon>Agaricomycetes</taxon>
        <taxon>Sebacinales</taxon>
        <taxon>Serendipitaceae</taxon>
        <taxon>Serendipita</taxon>
    </lineage>
</organism>
<name>G4TLA5_SERID</name>
<dbReference type="AlphaFoldDB" id="G4TLA5"/>
<feature type="transmembrane region" description="Helical" evidence="6">
    <location>
        <begin position="160"/>
        <end position="185"/>
    </location>
</feature>
<keyword evidence="4 6" id="KW-0472">Membrane</keyword>
<feature type="compositionally biased region" description="Polar residues" evidence="5">
    <location>
        <begin position="1"/>
        <end position="12"/>
    </location>
</feature>
<protein>
    <submittedName>
        <fullName evidence="8">Probable aflatoxin efflux pump AFLT</fullName>
    </submittedName>
</protein>
<evidence type="ECO:0000256" key="6">
    <source>
        <dbReference type="SAM" id="Phobius"/>
    </source>
</evidence>
<sequence>MSTEKITRSKSSVNEKDPDATAAVTPAMSTTGEVKEVNTDKDPSTLEKAEAPANAPDESDILTGKRLWLIWSAFLLSVLLFALDNTIVSTALPKLASHFNALDQLTWIVSTYLLTQAGFILIFGQILTIVSTKYIYLTVIVLFEVGSLICGVAPSMNVLIFGRAVAGVGASGIFTSILTVVSYATKLEQRPLLFGTFGAVFTFASVAGPPLGGVFTDKVSWRWCFYINLPLGAISTIAIALLLPPRPPAPNKLYDGMTLGQKFRKLDFVGGFLSLAMITLLLIPLQWGGNTRQWNDPVIIGLLAGFGATLILFLLWEWRMGDYALTPFKMFKNPTQTGASIELFFIFFAFLTAVIYLPFLYQAKGRTAVQSGIDIFPLQIAAITGTAVSSGAIRATGRYKPWLIVGPWFAAIAGGLLFTVDVHTPNAKIIGYQIIFGFGTGSAFQNAGLNLVSSLPWHEADNHIVIAIQAEFDDRPELIPQASAVASFVQLVGGTLGIAIAGTIFANQLVSNLAGPVGDALGHELERAVRQSVTVIFSLPEQLRQPVVDAYVNAVATMFIVIVPAMGIAGFAAFAIRDWNLKERTKAVGGAAA</sequence>
<feature type="transmembrane region" description="Helical" evidence="6">
    <location>
        <begin position="402"/>
        <end position="420"/>
    </location>
</feature>
<evidence type="ECO:0000313" key="9">
    <source>
        <dbReference type="Proteomes" id="UP000007148"/>
    </source>
</evidence>
<evidence type="ECO:0000313" key="8">
    <source>
        <dbReference type="EMBL" id="CCA72092.1"/>
    </source>
</evidence>
<feature type="transmembrane region" description="Helical" evidence="6">
    <location>
        <begin position="339"/>
        <end position="361"/>
    </location>
</feature>
<dbReference type="InterPro" id="IPR020846">
    <property type="entry name" value="MFS_dom"/>
</dbReference>
<evidence type="ECO:0000256" key="5">
    <source>
        <dbReference type="SAM" id="MobiDB-lite"/>
    </source>
</evidence>
<evidence type="ECO:0000256" key="4">
    <source>
        <dbReference type="ARBA" id="ARBA00023136"/>
    </source>
</evidence>
<dbReference type="InterPro" id="IPR036259">
    <property type="entry name" value="MFS_trans_sf"/>
</dbReference>
<dbReference type="PROSITE" id="PS50850">
    <property type="entry name" value="MFS"/>
    <property type="match status" value="1"/>
</dbReference>
<accession>G4TLA5</accession>
<dbReference type="Gene3D" id="1.20.1250.20">
    <property type="entry name" value="MFS general substrate transporter like domains"/>
    <property type="match status" value="1"/>
</dbReference>
<dbReference type="Pfam" id="PF07690">
    <property type="entry name" value="MFS_1"/>
    <property type="match status" value="1"/>
</dbReference>
<keyword evidence="2 6" id="KW-0812">Transmembrane</keyword>
<feature type="transmembrane region" description="Helical" evidence="6">
    <location>
        <begin position="299"/>
        <end position="318"/>
    </location>
</feature>
<dbReference type="EMBL" id="CAFZ01000147">
    <property type="protein sequence ID" value="CCA72092.1"/>
    <property type="molecule type" value="Genomic_DNA"/>
</dbReference>
<feature type="region of interest" description="Disordered" evidence="5">
    <location>
        <begin position="1"/>
        <end position="57"/>
    </location>
</feature>
<gene>
    <name evidence="8" type="ORF">PIIN_06028</name>
</gene>
<evidence type="ECO:0000259" key="7">
    <source>
        <dbReference type="PROSITE" id="PS50850"/>
    </source>
</evidence>
<feature type="transmembrane region" description="Helical" evidence="6">
    <location>
        <begin position="107"/>
        <end position="127"/>
    </location>
</feature>
<reference evidence="8 9" key="1">
    <citation type="journal article" date="2011" name="PLoS Pathog.">
        <title>Endophytic Life Strategies Decoded by Genome and Transcriptome Analyses of the Mutualistic Root Symbiont Piriformospora indica.</title>
        <authorList>
            <person name="Zuccaro A."/>
            <person name="Lahrmann U."/>
            <person name="Guldener U."/>
            <person name="Langen G."/>
            <person name="Pfiffi S."/>
            <person name="Biedenkopf D."/>
            <person name="Wong P."/>
            <person name="Samans B."/>
            <person name="Grimm C."/>
            <person name="Basiewicz M."/>
            <person name="Murat C."/>
            <person name="Martin F."/>
            <person name="Kogel K.H."/>
        </authorList>
    </citation>
    <scope>NUCLEOTIDE SEQUENCE [LARGE SCALE GENOMIC DNA]</scope>
    <source>
        <strain evidence="8 9">DSM 11827</strain>
    </source>
</reference>
<dbReference type="eggNOG" id="KOG0254">
    <property type="taxonomic scope" value="Eukaryota"/>
</dbReference>
<feature type="transmembrane region" description="Helical" evidence="6">
    <location>
        <begin position="485"/>
        <end position="506"/>
    </location>
</feature>
<feature type="transmembrane region" description="Helical" evidence="6">
    <location>
        <begin position="266"/>
        <end position="287"/>
    </location>
</feature>
<feature type="transmembrane region" description="Helical" evidence="6">
    <location>
        <begin position="134"/>
        <end position="154"/>
    </location>
</feature>
<evidence type="ECO:0000256" key="2">
    <source>
        <dbReference type="ARBA" id="ARBA00022692"/>
    </source>
</evidence>
<dbReference type="InterPro" id="IPR011701">
    <property type="entry name" value="MFS"/>
</dbReference>
<dbReference type="PANTHER" id="PTHR23501:SF198">
    <property type="entry name" value="AZOLE RESISTANCE PROTEIN 1-RELATED"/>
    <property type="match status" value="1"/>
</dbReference>
<dbReference type="Proteomes" id="UP000007148">
    <property type="component" value="Unassembled WGS sequence"/>
</dbReference>
<dbReference type="PRINTS" id="PR01036">
    <property type="entry name" value="TCRTETB"/>
</dbReference>
<dbReference type="OrthoDB" id="10021397at2759"/>
<feature type="compositionally biased region" description="Basic and acidic residues" evidence="5">
    <location>
        <begin position="33"/>
        <end position="50"/>
    </location>
</feature>
<dbReference type="HOGENOM" id="CLU_000960_22_1_1"/>
<feature type="transmembrane region" description="Helical" evidence="6">
    <location>
        <begin position="192"/>
        <end position="213"/>
    </location>
</feature>